<dbReference type="Proteomes" id="UP001430848">
    <property type="component" value="Unassembled WGS sequence"/>
</dbReference>
<feature type="region of interest" description="Disordered" evidence="1">
    <location>
        <begin position="113"/>
        <end position="140"/>
    </location>
</feature>
<comment type="caution">
    <text evidence="2">The sequence shown here is derived from an EMBL/GenBank/DDBJ whole genome shotgun (WGS) entry which is preliminary data.</text>
</comment>
<dbReference type="EMBL" id="JAKNSF020000019">
    <property type="protein sequence ID" value="KAK7732699.1"/>
    <property type="molecule type" value="Genomic_DNA"/>
</dbReference>
<evidence type="ECO:0000256" key="1">
    <source>
        <dbReference type="SAM" id="MobiDB-lite"/>
    </source>
</evidence>
<organism evidence="2 3">
    <name type="scientific">Diaporthe eres</name>
    <name type="common">Phomopsis oblonga</name>
    <dbReference type="NCBI Taxonomy" id="83184"/>
    <lineage>
        <taxon>Eukaryota</taxon>
        <taxon>Fungi</taxon>
        <taxon>Dikarya</taxon>
        <taxon>Ascomycota</taxon>
        <taxon>Pezizomycotina</taxon>
        <taxon>Sordariomycetes</taxon>
        <taxon>Sordariomycetidae</taxon>
        <taxon>Diaporthales</taxon>
        <taxon>Diaporthaceae</taxon>
        <taxon>Diaporthe</taxon>
        <taxon>Diaporthe eres species complex</taxon>
    </lineage>
</organism>
<evidence type="ECO:0000313" key="2">
    <source>
        <dbReference type="EMBL" id="KAK7732699.1"/>
    </source>
</evidence>
<gene>
    <name evidence="2" type="ORF">SLS63_004954</name>
</gene>
<evidence type="ECO:0000313" key="3">
    <source>
        <dbReference type="Proteomes" id="UP001430848"/>
    </source>
</evidence>
<sequence length="199" mass="21973">MLATKDLPPAAVLDFKRPNLLACLREDGTPYGEGESNGLLLARHVLAFVAYPAALAPSLAACLEPPTSIYSIRRWARDNLRDIDHAMLHDNNNRMALVAVIINALQNKNNMDEGGAGVQAETREPGPDNARADVNGYNNVDGGNRVVGNGNDSNMAAAVEPAAPPPWWSAECEECRRQGYGRFHSFLRHLFRPLFRWRR</sequence>
<protein>
    <submittedName>
        <fullName evidence="2">Uncharacterized protein</fullName>
    </submittedName>
</protein>
<keyword evidence="3" id="KW-1185">Reference proteome</keyword>
<accession>A0ABR1PCL1</accession>
<proteinExistence type="predicted"/>
<reference evidence="2 3" key="1">
    <citation type="submission" date="2024-02" db="EMBL/GenBank/DDBJ databases">
        <title>De novo assembly and annotation of 12 fungi associated with fruit tree decline syndrome in Ontario, Canada.</title>
        <authorList>
            <person name="Sulman M."/>
            <person name="Ellouze W."/>
            <person name="Ilyukhin E."/>
        </authorList>
    </citation>
    <scope>NUCLEOTIDE SEQUENCE [LARGE SCALE GENOMIC DNA]</scope>
    <source>
        <strain evidence="2 3">M169</strain>
    </source>
</reference>
<name>A0ABR1PCL1_DIAER</name>